<feature type="transmembrane region" description="Helical" evidence="5">
    <location>
        <begin position="80"/>
        <end position="98"/>
    </location>
</feature>
<keyword evidence="3 5" id="KW-1133">Transmembrane helix</keyword>
<proteinExistence type="predicted"/>
<feature type="transmembrane region" description="Helical" evidence="5">
    <location>
        <begin position="35"/>
        <end position="68"/>
    </location>
</feature>
<keyword evidence="7" id="KW-0645">Protease</keyword>
<dbReference type="GO" id="GO:0006508">
    <property type="term" value="P:proteolysis"/>
    <property type="evidence" value="ECO:0007669"/>
    <property type="project" value="UniProtKB-KW"/>
</dbReference>
<evidence type="ECO:0000256" key="4">
    <source>
        <dbReference type="ARBA" id="ARBA00023136"/>
    </source>
</evidence>
<name>A0ABT6KLH5_9MICO</name>
<dbReference type="InterPro" id="IPR012340">
    <property type="entry name" value="NA-bd_OB-fold"/>
</dbReference>
<organism evidence="7 8">
    <name type="scientific">Antiquaquibacter oligotrophicus</name>
    <dbReference type="NCBI Taxonomy" id="2880260"/>
    <lineage>
        <taxon>Bacteria</taxon>
        <taxon>Bacillati</taxon>
        <taxon>Actinomycetota</taxon>
        <taxon>Actinomycetes</taxon>
        <taxon>Micrococcales</taxon>
        <taxon>Microbacteriaceae</taxon>
        <taxon>Antiquaquibacter</taxon>
    </lineage>
</organism>
<feature type="domain" description="NfeD-like C-terminal" evidence="6">
    <location>
        <begin position="118"/>
        <end position="172"/>
    </location>
</feature>
<keyword evidence="7" id="KW-0378">Hydrolase</keyword>
<evidence type="ECO:0000313" key="7">
    <source>
        <dbReference type="EMBL" id="MDH6180856.1"/>
    </source>
</evidence>
<evidence type="ECO:0000256" key="1">
    <source>
        <dbReference type="ARBA" id="ARBA00004141"/>
    </source>
</evidence>
<evidence type="ECO:0000313" key="8">
    <source>
        <dbReference type="Proteomes" id="UP001160142"/>
    </source>
</evidence>
<dbReference type="SUPFAM" id="SSF141322">
    <property type="entry name" value="NfeD domain-like"/>
    <property type="match status" value="1"/>
</dbReference>
<dbReference type="PANTHER" id="PTHR33507">
    <property type="entry name" value="INNER MEMBRANE PROTEIN YBBJ"/>
    <property type="match status" value="1"/>
</dbReference>
<keyword evidence="4 5" id="KW-0472">Membrane</keyword>
<sequence>MTRERQGDTVESRTRASGAIAGGSAEAMLVDLTQYLWILWLALVVVFVIIELVTLEFTFLMMAAGSLIGGLGSNLLGWPWWVQIGLAAILSALLIFTIRPLLLVTLKKGADPTPSNIDALYGLGGRVVRDFVEGTGSVKLDNGETWTSRSSDSLREGDRVVVTRISGAIAEVALPVPQTTESDITPKE</sequence>
<accession>A0ABT6KLH5</accession>
<keyword evidence="8" id="KW-1185">Reference proteome</keyword>
<keyword evidence="2 5" id="KW-0812">Transmembrane</keyword>
<evidence type="ECO:0000256" key="5">
    <source>
        <dbReference type="SAM" id="Phobius"/>
    </source>
</evidence>
<evidence type="ECO:0000259" key="6">
    <source>
        <dbReference type="Pfam" id="PF01957"/>
    </source>
</evidence>
<dbReference type="Proteomes" id="UP001160142">
    <property type="component" value="Unassembled WGS sequence"/>
</dbReference>
<dbReference type="Gene3D" id="2.40.50.140">
    <property type="entry name" value="Nucleic acid-binding proteins"/>
    <property type="match status" value="1"/>
</dbReference>
<comment type="caution">
    <text evidence="7">The sequence shown here is derived from an EMBL/GenBank/DDBJ whole genome shotgun (WGS) entry which is preliminary data.</text>
</comment>
<dbReference type="GO" id="GO:0008233">
    <property type="term" value="F:peptidase activity"/>
    <property type="evidence" value="ECO:0007669"/>
    <property type="project" value="UniProtKB-KW"/>
</dbReference>
<evidence type="ECO:0000256" key="3">
    <source>
        <dbReference type="ARBA" id="ARBA00022989"/>
    </source>
</evidence>
<dbReference type="PANTHER" id="PTHR33507:SF3">
    <property type="entry name" value="INNER MEMBRANE PROTEIN YBBJ"/>
    <property type="match status" value="1"/>
</dbReference>
<dbReference type="Pfam" id="PF01957">
    <property type="entry name" value="NfeD"/>
    <property type="match status" value="1"/>
</dbReference>
<dbReference type="RefSeq" id="WP_322133191.1">
    <property type="nucleotide sequence ID" value="NZ_CP085036.1"/>
</dbReference>
<gene>
    <name evidence="7" type="ORF">M2152_001038</name>
</gene>
<dbReference type="InterPro" id="IPR052165">
    <property type="entry name" value="Membrane_assoc_protease"/>
</dbReference>
<reference evidence="7 8" key="1">
    <citation type="submission" date="2023-04" db="EMBL/GenBank/DDBJ databases">
        <title>Genome Encyclopedia of Bacteria and Archaea VI: Functional Genomics of Type Strains.</title>
        <authorList>
            <person name="Whitman W."/>
        </authorList>
    </citation>
    <scope>NUCLEOTIDE SEQUENCE [LARGE SCALE GENOMIC DNA]</scope>
    <source>
        <strain evidence="7 8">SG_E_30_P1</strain>
    </source>
</reference>
<protein>
    <submittedName>
        <fullName evidence="7">Membrane protein implicated in regulation of membrane protease activity</fullName>
    </submittedName>
</protein>
<dbReference type="EMBL" id="JARXVQ010000001">
    <property type="protein sequence ID" value="MDH6180856.1"/>
    <property type="molecule type" value="Genomic_DNA"/>
</dbReference>
<comment type="subcellular location">
    <subcellularLocation>
        <location evidence="1">Membrane</location>
        <topology evidence="1">Multi-pass membrane protein</topology>
    </subcellularLocation>
</comment>
<evidence type="ECO:0000256" key="2">
    <source>
        <dbReference type="ARBA" id="ARBA00022692"/>
    </source>
</evidence>
<dbReference type="InterPro" id="IPR002810">
    <property type="entry name" value="NfeD-like_C"/>
</dbReference>